<dbReference type="CDD" id="cd14689">
    <property type="entry name" value="bZIP_CREB3"/>
    <property type="match status" value="1"/>
</dbReference>
<comment type="subcellular location">
    <subcellularLocation>
        <location evidence="1">Endoplasmic reticulum membrane</location>
        <topology evidence="1">Single-pass type II membrane protein</topology>
    </subcellularLocation>
</comment>
<feature type="compositionally biased region" description="Low complexity" evidence="15">
    <location>
        <begin position="286"/>
        <end position="299"/>
    </location>
</feature>
<keyword evidence="6" id="KW-1133">Transmembrane helix</keyword>
<comment type="similarity">
    <text evidence="2">Belongs to the bZIP family. ATF subfamily.</text>
</comment>
<name>A0A8J6B5U2_ELECQ</name>
<dbReference type="GO" id="GO:0000981">
    <property type="term" value="F:DNA-binding transcription factor activity, RNA polymerase II-specific"/>
    <property type="evidence" value="ECO:0007669"/>
    <property type="project" value="TreeGrafter"/>
</dbReference>
<dbReference type="OrthoDB" id="674948at2759"/>
<sequence length="353" mass="39386">MPADNIVQMEHNYSLLQEMEVDILQSVRSETCDGDVFIDLDVCVAQSDVELTDPVGLYLEDVEEDDCSLYQAEQGLQLTEEESRLLGKEGITIPQHLPLTKAEERALKRVRRKIRNKRSAQESRKKKKEYVDGLENRVSTCTAHNQELQKKVQQLQRQNYSLLQQLRHLQGLLSQSGAKTTSSSTCVMVLALSFCLILFPSLYPFGANLGQRDLHGVVSRRLREVPTERPVSSAPLQADEKVVLSKSPVEPAQEPRLLDLSHQDLHLQPSLQGAQNDTPKIHDVGSAESKPSINSNSSSDFEPQKQPGAPGPPDPVTAHLSEPPEAMPVIQDKQVWLEKGRSIIISPLHSDEM</sequence>
<evidence type="ECO:0000256" key="7">
    <source>
        <dbReference type="ARBA" id="ARBA00023015"/>
    </source>
</evidence>
<keyword evidence="14" id="KW-0175">Coiled coil</keyword>
<keyword evidence="12" id="KW-0325">Glycoprotein</keyword>
<dbReference type="InterPro" id="IPR046347">
    <property type="entry name" value="bZIP_sf"/>
</dbReference>
<keyword evidence="9" id="KW-0472">Membrane</keyword>
<keyword evidence="8" id="KW-0238">DNA-binding</keyword>
<evidence type="ECO:0000256" key="3">
    <source>
        <dbReference type="ARBA" id="ARBA00022692"/>
    </source>
</evidence>
<dbReference type="InterPro" id="IPR004827">
    <property type="entry name" value="bZIP"/>
</dbReference>
<evidence type="ECO:0000256" key="8">
    <source>
        <dbReference type="ARBA" id="ARBA00023125"/>
    </source>
</evidence>
<keyword evidence="18" id="KW-1185">Reference proteome</keyword>
<reference evidence="17" key="1">
    <citation type="thesis" date="2020" institute="ProQuest LLC" country="789 East Eisenhower Parkway, Ann Arbor, MI, USA">
        <title>Comparative Genomics and Chromosome Evolution.</title>
        <authorList>
            <person name="Mudd A.B."/>
        </authorList>
    </citation>
    <scope>NUCLEOTIDE SEQUENCE</scope>
    <source>
        <strain evidence="17">HN-11 Male</strain>
        <tissue evidence="17">Kidney and liver</tissue>
    </source>
</reference>
<organism evidence="17 18">
    <name type="scientific">Eleutherodactylus coqui</name>
    <name type="common">Puerto Rican coqui</name>
    <dbReference type="NCBI Taxonomy" id="57060"/>
    <lineage>
        <taxon>Eukaryota</taxon>
        <taxon>Metazoa</taxon>
        <taxon>Chordata</taxon>
        <taxon>Craniata</taxon>
        <taxon>Vertebrata</taxon>
        <taxon>Euteleostomi</taxon>
        <taxon>Amphibia</taxon>
        <taxon>Batrachia</taxon>
        <taxon>Anura</taxon>
        <taxon>Neobatrachia</taxon>
        <taxon>Hyloidea</taxon>
        <taxon>Eleutherodactylidae</taxon>
        <taxon>Eleutherodactylinae</taxon>
        <taxon>Eleutherodactylus</taxon>
        <taxon>Eleutherodactylus</taxon>
    </lineage>
</organism>
<evidence type="ECO:0000256" key="13">
    <source>
        <dbReference type="ARBA" id="ARBA00023242"/>
    </source>
</evidence>
<feature type="region of interest" description="Disordered" evidence="15">
    <location>
        <begin position="270"/>
        <end position="331"/>
    </location>
</feature>
<evidence type="ECO:0000256" key="9">
    <source>
        <dbReference type="ARBA" id="ARBA00023136"/>
    </source>
</evidence>
<dbReference type="PROSITE" id="PS00036">
    <property type="entry name" value="BZIP_BASIC"/>
    <property type="match status" value="1"/>
</dbReference>
<evidence type="ECO:0000256" key="14">
    <source>
        <dbReference type="SAM" id="Coils"/>
    </source>
</evidence>
<keyword evidence="7" id="KW-0805">Transcription regulation</keyword>
<keyword evidence="10" id="KW-0010">Activator</keyword>
<keyword evidence="3" id="KW-0812">Transmembrane</keyword>
<dbReference type="PANTHER" id="PTHR45996:SF4">
    <property type="entry name" value="CYCLIC AMP-RESPONSIVE ELEMENT-BINDING PROTEIN 3"/>
    <property type="match status" value="1"/>
</dbReference>
<dbReference type="EMBL" id="WNTK01006123">
    <property type="protein sequence ID" value="KAG9463709.1"/>
    <property type="molecule type" value="Genomic_DNA"/>
</dbReference>
<evidence type="ECO:0000313" key="18">
    <source>
        <dbReference type="Proteomes" id="UP000770717"/>
    </source>
</evidence>
<keyword evidence="13" id="KW-0539">Nucleus</keyword>
<accession>A0A8J6B5U2</accession>
<comment type="caution">
    <text evidence="17">The sequence shown here is derived from an EMBL/GenBank/DDBJ whole genome shotgun (WGS) entry which is preliminary data.</text>
</comment>
<dbReference type="SUPFAM" id="SSF57959">
    <property type="entry name" value="Leucine zipper domain"/>
    <property type="match status" value="1"/>
</dbReference>
<keyword evidence="5" id="KW-0735">Signal-anchor</keyword>
<evidence type="ECO:0000256" key="11">
    <source>
        <dbReference type="ARBA" id="ARBA00023163"/>
    </source>
</evidence>
<proteinExistence type="inferred from homology"/>
<dbReference type="Proteomes" id="UP000770717">
    <property type="component" value="Unassembled WGS sequence"/>
</dbReference>
<protein>
    <recommendedName>
        <fullName evidence="16">BZIP domain-containing protein</fullName>
    </recommendedName>
</protein>
<keyword evidence="11" id="KW-0804">Transcription</keyword>
<evidence type="ECO:0000313" key="17">
    <source>
        <dbReference type="EMBL" id="KAG9463709.1"/>
    </source>
</evidence>
<keyword evidence="4" id="KW-0256">Endoplasmic reticulum</keyword>
<gene>
    <name evidence="17" type="ORF">GDO78_021254</name>
</gene>
<evidence type="ECO:0000256" key="4">
    <source>
        <dbReference type="ARBA" id="ARBA00022824"/>
    </source>
</evidence>
<dbReference type="SMART" id="SM00338">
    <property type="entry name" value="BRLZ"/>
    <property type="match status" value="1"/>
</dbReference>
<feature type="domain" description="BZIP" evidence="16">
    <location>
        <begin position="106"/>
        <end position="169"/>
    </location>
</feature>
<feature type="region of interest" description="Disordered" evidence="15">
    <location>
        <begin position="225"/>
        <end position="250"/>
    </location>
</feature>
<dbReference type="InterPro" id="IPR051381">
    <property type="entry name" value="CREB_ATF_subfamily"/>
</dbReference>
<evidence type="ECO:0000256" key="15">
    <source>
        <dbReference type="SAM" id="MobiDB-lite"/>
    </source>
</evidence>
<dbReference type="Pfam" id="PF00170">
    <property type="entry name" value="bZIP_1"/>
    <property type="match status" value="1"/>
</dbReference>
<dbReference type="FunFam" id="1.20.5.170:FF:000042">
    <property type="entry name" value="Cyclic AMP-responsive element-binding protein 3-like protein 3"/>
    <property type="match status" value="1"/>
</dbReference>
<evidence type="ECO:0000256" key="12">
    <source>
        <dbReference type="ARBA" id="ARBA00023180"/>
    </source>
</evidence>
<dbReference type="PROSITE" id="PS50217">
    <property type="entry name" value="BZIP"/>
    <property type="match status" value="1"/>
</dbReference>
<dbReference type="GO" id="GO:0000978">
    <property type="term" value="F:RNA polymerase II cis-regulatory region sequence-specific DNA binding"/>
    <property type="evidence" value="ECO:0007669"/>
    <property type="project" value="TreeGrafter"/>
</dbReference>
<evidence type="ECO:0000256" key="10">
    <source>
        <dbReference type="ARBA" id="ARBA00023159"/>
    </source>
</evidence>
<dbReference type="AlphaFoldDB" id="A0A8J6B5U2"/>
<dbReference type="Gene3D" id="1.20.5.170">
    <property type="match status" value="1"/>
</dbReference>
<dbReference type="GO" id="GO:0005789">
    <property type="term" value="C:endoplasmic reticulum membrane"/>
    <property type="evidence" value="ECO:0007669"/>
    <property type="project" value="UniProtKB-SubCell"/>
</dbReference>
<evidence type="ECO:0000256" key="1">
    <source>
        <dbReference type="ARBA" id="ARBA00004648"/>
    </source>
</evidence>
<feature type="coiled-coil region" evidence="14">
    <location>
        <begin position="131"/>
        <end position="165"/>
    </location>
</feature>
<dbReference type="GO" id="GO:0005634">
    <property type="term" value="C:nucleus"/>
    <property type="evidence" value="ECO:0007669"/>
    <property type="project" value="TreeGrafter"/>
</dbReference>
<evidence type="ECO:0000256" key="5">
    <source>
        <dbReference type="ARBA" id="ARBA00022968"/>
    </source>
</evidence>
<evidence type="ECO:0000256" key="2">
    <source>
        <dbReference type="ARBA" id="ARBA00009050"/>
    </source>
</evidence>
<dbReference type="PANTHER" id="PTHR45996">
    <property type="entry name" value="AGAP001464-PB"/>
    <property type="match status" value="1"/>
</dbReference>
<evidence type="ECO:0000256" key="6">
    <source>
        <dbReference type="ARBA" id="ARBA00022989"/>
    </source>
</evidence>
<evidence type="ECO:0000259" key="16">
    <source>
        <dbReference type="PROSITE" id="PS50217"/>
    </source>
</evidence>